<dbReference type="Proteomes" id="UP000277580">
    <property type="component" value="Unassembled WGS sequence"/>
</dbReference>
<evidence type="ECO:0000259" key="1">
    <source>
        <dbReference type="PROSITE" id="PS50097"/>
    </source>
</evidence>
<dbReference type="AlphaFoldDB" id="A0A3N4LHV0"/>
<accession>A0A3N4LHV0</accession>
<dbReference type="EMBL" id="ML119105">
    <property type="protein sequence ID" value="RPB17535.1"/>
    <property type="molecule type" value="Genomic_DNA"/>
</dbReference>
<dbReference type="InterPro" id="IPR011333">
    <property type="entry name" value="SKP1/BTB/POZ_sf"/>
</dbReference>
<dbReference type="PROSITE" id="PS50097">
    <property type="entry name" value="BTB"/>
    <property type="match status" value="1"/>
</dbReference>
<dbReference type="Gene3D" id="3.30.710.10">
    <property type="entry name" value="Potassium Channel Kv1.1, Chain A"/>
    <property type="match status" value="1"/>
</dbReference>
<feature type="domain" description="BTB" evidence="1">
    <location>
        <begin position="9"/>
        <end position="73"/>
    </location>
</feature>
<evidence type="ECO:0000313" key="3">
    <source>
        <dbReference type="Proteomes" id="UP000277580"/>
    </source>
</evidence>
<sequence>MSTIHGPIVTLLAGRDRKPFKVHREILIAKSPYFSRLLPTPQSENQNLALDADPSIIALFVNFLYWQHYTLPHNCSEKSEQLSTHARLYILGLRFRIARLMEEALLKIYLLVKDETRCDDRRLELVKEVYTSISAPEDELKRMLAATVAARWEDYRWDFREVDSEVGMLMEEFPGFMREVLGRLCGGSAVGPPQHLVQVRSMKRKKEDCD</sequence>
<protein>
    <recommendedName>
        <fullName evidence="1">BTB domain-containing protein</fullName>
    </recommendedName>
</protein>
<dbReference type="InterPro" id="IPR000210">
    <property type="entry name" value="BTB/POZ_dom"/>
</dbReference>
<keyword evidence="3" id="KW-1185">Reference proteome</keyword>
<dbReference type="InParanoid" id="A0A3N4LHV0"/>
<dbReference type="PANTHER" id="PTHR47843:SF2">
    <property type="entry name" value="BTB DOMAIN-CONTAINING PROTEIN"/>
    <property type="match status" value="1"/>
</dbReference>
<reference evidence="2 3" key="1">
    <citation type="journal article" date="2018" name="Nat. Ecol. Evol.">
        <title>Pezizomycetes genomes reveal the molecular basis of ectomycorrhizal truffle lifestyle.</title>
        <authorList>
            <person name="Murat C."/>
            <person name="Payen T."/>
            <person name="Noel B."/>
            <person name="Kuo A."/>
            <person name="Morin E."/>
            <person name="Chen J."/>
            <person name="Kohler A."/>
            <person name="Krizsan K."/>
            <person name="Balestrini R."/>
            <person name="Da Silva C."/>
            <person name="Montanini B."/>
            <person name="Hainaut M."/>
            <person name="Levati E."/>
            <person name="Barry K.W."/>
            <person name="Belfiori B."/>
            <person name="Cichocki N."/>
            <person name="Clum A."/>
            <person name="Dockter R.B."/>
            <person name="Fauchery L."/>
            <person name="Guy J."/>
            <person name="Iotti M."/>
            <person name="Le Tacon F."/>
            <person name="Lindquist E.A."/>
            <person name="Lipzen A."/>
            <person name="Malagnac F."/>
            <person name="Mello A."/>
            <person name="Molinier V."/>
            <person name="Miyauchi S."/>
            <person name="Poulain J."/>
            <person name="Riccioni C."/>
            <person name="Rubini A."/>
            <person name="Sitrit Y."/>
            <person name="Splivallo R."/>
            <person name="Traeger S."/>
            <person name="Wang M."/>
            <person name="Zifcakova L."/>
            <person name="Wipf D."/>
            <person name="Zambonelli A."/>
            <person name="Paolocci F."/>
            <person name="Nowrousian M."/>
            <person name="Ottonello S."/>
            <person name="Baldrian P."/>
            <person name="Spatafora J.W."/>
            <person name="Henrissat B."/>
            <person name="Nagy L.G."/>
            <person name="Aury J.M."/>
            <person name="Wincker P."/>
            <person name="Grigoriev I.V."/>
            <person name="Bonfante P."/>
            <person name="Martin F.M."/>
        </authorList>
    </citation>
    <scope>NUCLEOTIDE SEQUENCE [LARGE SCALE GENOMIC DNA]</scope>
    <source>
        <strain evidence="2 3">CCBAS932</strain>
    </source>
</reference>
<dbReference type="SUPFAM" id="SSF54695">
    <property type="entry name" value="POZ domain"/>
    <property type="match status" value="1"/>
</dbReference>
<organism evidence="2 3">
    <name type="scientific">Morchella conica CCBAS932</name>
    <dbReference type="NCBI Taxonomy" id="1392247"/>
    <lineage>
        <taxon>Eukaryota</taxon>
        <taxon>Fungi</taxon>
        <taxon>Dikarya</taxon>
        <taxon>Ascomycota</taxon>
        <taxon>Pezizomycotina</taxon>
        <taxon>Pezizomycetes</taxon>
        <taxon>Pezizales</taxon>
        <taxon>Morchellaceae</taxon>
        <taxon>Morchella</taxon>
    </lineage>
</organism>
<dbReference type="Pfam" id="PF00651">
    <property type="entry name" value="BTB"/>
    <property type="match status" value="1"/>
</dbReference>
<name>A0A3N4LHV0_9PEZI</name>
<proteinExistence type="predicted"/>
<dbReference type="CDD" id="cd18186">
    <property type="entry name" value="BTB_POZ_ZBTB_KLHL-like"/>
    <property type="match status" value="1"/>
</dbReference>
<evidence type="ECO:0000313" key="2">
    <source>
        <dbReference type="EMBL" id="RPB17535.1"/>
    </source>
</evidence>
<gene>
    <name evidence="2" type="ORF">P167DRAFT_531096</name>
</gene>
<dbReference type="OrthoDB" id="194443at2759"/>
<dbReference type="PANTHER" id="PTHR47843">
    <property type="entry name" value="BTB DOMAIN-CONTAINING PROTEIN-RELATED"/>
    <property type="match status" value="1"/>
</dbReference>